<feature type="transmembrane region" description="Helical" evidence="1">
    <location>
        <begin position="120"/>
        <end position="141"/>
    </location>
</feature>
<accession>A0A829YH77</accession>
<protein>
    <recommendedName>
        <fullName evidence="4">MFS transporter</fullName>
    </recommendedName>
</protein>
<evidence type="ECO:0000313" key="2">
    <source>
        <dbReference type="EMBL" id="GFE82677.1"/>
    </source>
</evidence>
<dbReference type="EMBL" id="BLJN01000005">
    <property type="protein sequence ID" value="GFE82677.1"/>
    <property type="molecule type" value="Genomic_DNA"/>
</dbReference>
<dbReference type="AlphaFoldDB" id="A0A829YH77"/>
<comment type="caution">
    <text evidence="2">The sequence shown here is derived from an EMBL/GenBank/DDBJ whole genome shotgun (WGS) entry which is preliminary data.</text>
</comment>
<sequence>MNSAASISAMPVIRPRWYRSVGAVLAGLLLNAFLSSGTDLLLVALGVFPPLRDFGNPAAHSDSLLLLALIYRTGFGVLGCYVTARLAGSRPMAHALALGGIGVLIGTLGAIATWQAWTHWYQLAIIAVTLPSSWLGARIYLARR</sequence>
<feature type="transmembrane region" description="Helical" evidence="1">
    <location>
        <begin position="21"/>
        <end position="44"/>
    </location>
</feature>
<name>A0A829YH77_9GAMM</name>
<dbReference type="RefSeq" id="WP_202626880.1">
    <property type="nucleotide sequence ID" value="NZ_BLJN01000005.1"/>
</dbReference>
<gene>
    <name evidence="2" type="ORF">GCM10011487_46770</name>
</gene>
<feature type="transmembrane region" description="Helical" evidence="1">
    <location>
        <begin position="64"/>
        <end position="84"/>
    </location>
</feature>
<dbReference type="Proteomes" id="UP000445000">
    <property type="component" value="Unassembled WGS sequence"/>
</dbReference>
<keyword evidence="3" id="KW-1185">Reference proteome</keyword>
<evidence type="ECO:0008006" key="4">
    <source>
        <dbReference type="Google" id="ProtNLM"/>
    </source>
</evidence>
<reference evidence="3" key="1">
    <citation type="submission" date="2020-01" db="EMBL/GenBank/DDBJ databases">
        <title>'Steroidobacter agaridevorans' sp. nov., agar-degrading bacteria isolated from rhizosphere soils.</title>
        <authorList>
            <person name="Ikenaga M."/>
            <person name="Kataoka M."/>
            <person name="Murouchi A."/>
            <person name="Katsuragi S."/>
            <person name="Sakai M."/>
        </authorList>
    </citation>
    <scope>NUCLEOTIDE SEQUENCE [LARGE SCALE GENOMIC DNA]</scope>
    <source>
        <strain evidence="3">YU21-B</strain>
    </source>
</reference>
<feature type="transmembrane region" description="Helical" evidence="1">
    <location>
        <begin position="96"/>
        <end position="114"/>
    </location>
</feature>
<keyword evidence="1" id="KW-0812">Transmembrane</keyword>
<keyword evidence="1" id="KW-1133">Transmembrane helix</keyword>
<evidence type="ECO:0000313" key="3">
    <source>
        <dbReference type="Proteomes" id="UP000445000"/>
    </source>
</evidence>
<keyword evidence="1" id="KW-0472">Membrane</keyword>
<organism evidence="2 3">
    <name type="scientific">Steroidobacter agaridevorans</name>
    <dbReference type="NCBI Taxonomy" id="2695856"/>
    <lineage>
        <taxon>Bacteria</taxon>
        <taxon>Pseudomonadati</taxon>
        <taxon>Pseudomonadota</taxon>
        <taxon>Gammaproteobacteria</taxon>
        <taxon>Steroidobacterales</taxon>
        <taxon>Steroidobacteraceae</taxon>
        <taxon>Steroidobacter</taxon>
    </lineage>
</organism>
<evidence type="ECO:0000256" key="1">
    <source>
        <dbReference type="SAM" id="Phobius"/>
    </source>
</evidence>
<proteinExistence type="predicted"/>